<evidence type="ECO:0000313" key="1">
    <source>
        <dbReference type="EMBL" id="MCF2870405.1"/>
    </source>
</evidence>
<protein>
    <submittedName>
        <fullName evidence="1">Uncharacterized protein</fullName>
    </submittedName>
</protein>
<evidence type="ECO:0000313" key="2">
    <source>
        <dbReference type="Proteomes" id="UP001200557"/>
    </source>
</evidence>
<dbReference type="RefSeq" id="WP_235224506.1">
    <property type="nucleotide sequence ID" value="NZ_JAKGAQ010000001.1"/>
</dbReference>
<name>A0ABS9CVH0_9RHOB</name>
<dbReference type="Proteomes" id="UP001200557">
    <property type="component" value="Unassembled WGS sequence"/>
</dbReference>
<accession>A0ABS9CVH0</accession>
<comment type="caution">
    <text evidence="1">The sequence shown here is derived from an EMBL/GenBank/DDBJ whole genome shotgun (WGS) entry which is preliminary data.</text>
</comment>
<proteinExistence type="predicted"/>
<reference evidence="1 2" key="1">
    <citation type="submission" date="2022-01" db="EMBL/GenBank/DDBJ databases">
        <title>Octadecabacter sp. nov., isolated from a marine alga.</title>
        <authorList>
            <person name="Jin M.S."/>
            <person name="Kim H.M."/>
            <person name="Han D.M."/>
            <person name="Jung J.J."/>
            <person name="Jeon C.O."/>
        </authorList>
    </citation>
    <scope>NUCLEOTIDE SEQUENCE [LARGE SCALE GENOMIC DNA]</scope>
    <source>
        <strain evidence="1 2">G9-8</strain>
    </source>
</reference>
<dbReference type="EMBL" id="JAKGAQ010000001">
    <property type="protein sequence ID" value="MCF2870405.1"/>
    <property type="molecule type" value="Genomic_DNA"/>
</dbReference>
<organism evidence="1 2">
    <name type="scientific">Octadecabacter dasysiphoniae</name>
    <dbReference type="NCBI Taxonomy" id="2909341"/>
    <lineage>
        <taxon>Bacteria</taxon>
        <taxon>Pseudomonadati</taxon>
        <taxon>Pseudomonadota</taxon>
        <taxon>Alphaproteobacteria</taxon>
        <taxon>Rhodobacterales</taxon>
        <taxon>Roseobacteraceae</taxon>
        <taxon>Octadecabacter</taxon>
    </lineage>
</organism>
<keyword evidence="2" id="KW-1185">Reference proteome</keyword>
<gene>
    <name evidence="1" type="ORF">L0664_04940</name>
</gene>
<sequence length="155" mass="16926">MAIIHFCNCVGQPIELVLNSQDVAEVVQAGAITPETGELSLPMWSIEAAPAPVSDGVLFSQYDKNVLTVVTPLPTVNLYDIELTSEMRNQDLYFYVFPRTLVGQNAQGETKGISIDLHTKVRRQVQGAQVNEGLGALPELNFGSHILNELKSDTD</sequence>